<dbReference type="GO" id="GO:0033634">
    <property type="term" value="P:positive regulation of cell-cell adhesion mediated by integrin"/>
    <property type="evidence" value="ECO:0007669"/>
    <property type="project" value="TreeGrafter"/>
</dbReference>
<keyword evidence="15 20" id="KW-0472">Membrane</keyword>
<keyword evidence="11 20" id="KW-0812">Transmembrane</keyword>
<evidence type="ECO:0000256" key="20">
    <source>
        <dbReference type="SAM" id="Phobius"/>
    </source>
</evidence>
<evidence type="ECO:0000256" key="7">
    <source>
        <dbReference type="ARBA" id="ARBA00004510"/>
    </source>
</evidence>
<feature type="signal peptide" evidence="21">
    <location>
        <begin position="1"/>
        <end position="23"/>
    </location>
</feature>
<dbReference type="GO" id="GO:0022408">
    <property type="term" value="P:negative regulation of cell-cell adhesion"/>
    <property type="evidence" value="ECO:0007669"/>
    <property type="project" value="TreeGrafter"/>
</dbReference>
<evidence type="ECO:0000256" key="10">
    <source>
        <dbReference type="ARBA" id="ARBA00022475"/>
    </source>
</evidence>
<protein>
    <recommendedName>
        <fullName evidence="9">Podocalyxin</fullName>
    </recommendedName>
    <alternativeName>
        <fullName evidence="18">Podocalyxin-like protein 1</fullName>
    </alternativeName>
</protein>
<evidence type="ECO:0000256" key="2">
    <source>
        <dbReference type="ARBA" id="ARBA00004221"/>
    </source>
</evidence>
<dbReference type="GO" id="GO:0016477">
    <property type="term" value="P:cell migration"/>
    <property type="evidence" value="ECO:0007669"/>
    <property type="project" value="InterPro"/>
</dbReference>
<dbReference type="InterPro" id="IPR017403">
    <property type="entry name" value="PODXL"/>
</dbReference>
<dbReference type="PANTHER" id="PTHR12067">
    <property type="entry name" value="PODOCALYXIN"/>
    <property type="match status" value="1"/>
</dbReference>
<proteinExistence type="inferred from homology"/>
<keyword evidence="10" id="KW-1003">Cell membrane</keyword>
<feature type="compositionally biased region" description="Low complexity" evidence="19">
    <location>
        <begin position="103"/>
        <end position="112"/>
    </location>
</feature>
<reference evidence="22" key="1">
    <citation type="thesis" date="2020" institute="ProQuest LLC" country="789 East Eisenhower Parkway, Ann Arbor, MI, USA">
        <title>Comparative Genomics and Chromosome Evolution.</title>
        <authorList>
            <person name="Mudd A.B."/>
        </authorList>
    </citation>
    <scope>NUCLEOTIDE SEQUENCE</scope>
    <source>
        <strain evidence="22">Female2</strain>
        <tissue evidence="22">Blood</tissue>
    </source>
</reference>
<feature type="compositionally biased region" description="Low complexity" evidence="19">
    <location>
        <begin position="196"/>
        <end position="215"/>
    </location>
</feature>
<keyword evidence="23" id="KW-1185">Reference proteome</keyword>
<keyword evidence="16" id="KW-0325">Glycoprotein</keyword>
<dbReference type="Proteomes" id="UP000812440">
    <property type="component" value="Chromosome 3"/>
</dbReference>
<dbReference type="InterPro" id="IPR013836">
    <property type="entry name" value="CD34/Podocalyxin"/>
</dbReference>
<evidence type="ECO:0000313" key="22">
    <source>
        <dbReference type="EMBL" id="KAG8440063.1"/>
    </source>
</evidence>
<dbReference type="OrthoDB" id="9948358at2759"/>
<dbReference type="Pfam" id="PF06365">
    <property type="entry name" value="CD34_antigen"/>
    <property type="match status" value="1"/>
</dbReference>
<dbReference type="GO" id="GO:0001726">
    <property type="term" value="C:ruffle"/>
    <property type="evidence" value="ECO:0007669"/>
    <property type="project" value="UniProtKB-SubCell"/>
</dbReference>
<dbReference type="GO" id="GO:0030175">
    <property type="term" value="C:filopodium"/>
    <property type="evidence" value="ECO:0007669"/>
    <property type="project" value="UniProtKB-SubCell"/>
</dbReference>
<dbReference type="AlphaFoldDB" id="A0A8T2J8K5"/>
<comment type="similarity">
    <text evidence="8">Belongs to the podocalyxin family.</text>
</comment>
<evidence type="ECO:0000256" key="8">
    <source>
        <dbReference type="ARBA" id="ARBA00007029"/>
    </source>
</evidence>
<dbReference type="GO" id="GO:0007155">
    <property type="term" value="P:cell adhesion"/>
    <property type="evidence" value="ECO:0007669"/>
    <property type="project" value="UniProtKB-KW"/>
</dbReference>
<evidence type="ECO:0000256" key="14">
    <source>
        <dbReference type="ARBA" id="ARBA00022989"/>
    </source>
</evidence>
<evidence type="ECO:0000256" key="18">
    <source>
        <dbReference type="ARBA" id="ARBA00031141"/>
    </source>
</evidence>
<keyword evidence="13" id="KW-0130">Cell adhesion</keyword>
<evidence type="ECO:0000256" key="21">
    <source>
        <dbReference type="SAM" id="SignalP"/>
    </source>
</evidence>
<evidence type="ECO:0000256" key="6">
    <source>
        <dbReference type="ARBA" id="ARBA00004486"/>
    </source>
</evidence>
<keyword evidence="12 21" id="KW-0732">Signal</keyword>
<dbReference type="GO" id="GO:0032534">
    <property type="term" value="P:regulation of microvillus assembly"/>
    <property type="evidence" value="ECO:0007669"/>
    <property type="project" value="TreeGrafter"/>
</dbReference>
<sequence length="473" mass="50990">MAKSNNLLLRVLCVLGCSILSLQQDTTTTVTTSALTTTTLAPSTTLQSETKGTSSATSISASTSSQAIGSTTVKKFSQTTAKGSSTRATTTSTTIPATTATTTVATTTSTSAKLPSTLNDKTTEHLSTTTVSSTQLPLSTKVTSTTINAVPSQGKSESPHESSSTANTKLFSSPQATSTLAQPRRTAGFQSTTKESPLVSTPTVSVSSSSTRTLSNDARSDNSTESATVTLQTIATSKASFLSDLPKAATELIANTTGPIKVTCQKKNKNISDIKLKVKVPGICNQEQDVDVHKNDHLNLVCKAVNPGFETSKDMCKIVVGYNEDWRDFVEILDAAMEIKSTPEDLYEKLKNKKDQDGQAIFSYFGKEQIDGEDWLSMPLIITIVCLAVSLLIIAAIYGCWHQRQTRKHEQRLTEELQTMENGYHDNPTLEVMETVPEMQEKKGGLNGELGDSWIVPLDNLREDLEEEEDTHL</sequence>
<organism evidence="22 23">
    <name type="scientific">Hymenochirus boettgeri</name>
    <name type="common">Congo dwarf clawed frog</name>
    <dbReference type="NCBI Taxonomy" id="247094"/>
    <lineage>
        <taxon>Eukaryota</taxon>
        <taxon>Metazoa</taxon>
        <taxon>Chordata</taxon>
        <taxon>Craniata</taxon>
        <taxon>Vertebrata</taxon>
        <taxon>Euteleostomi</taxon>
        <taxon>Amphibia</taxon>
        <taxon>Batrachia</taxon>
        <taxon>Anura</taxon>
        <taxon>Pipoidea</taxon>
        <taxon>Pipidae</taxon>
        <taxon>Pipinae</taxon>
        <taxon>Hymenochirus</taxon>
    </lineage>
</organism>
<evidence type="ECO:0000256" key="5">
    <source>
        <dbReference type="ARBA" id="ARBA00004479"/>
    </source>
</evidence>
<dbReference type="EMBL" id="JAACNH010000006">
    <property type="protein sequence ID" value="KAG8440063.1"/>
    <property type="molecule type" value="Genomic_DNA"/>
</dbReference>
<feature type="compositionally biased region" description="Polar residues" evidence="19">
    <location>
        <begin position="113"/>
        <end position="181"/>
    </location>
</feature>
<evidence type="ECO:0000256" key="15">
    <source>
        <dbReference type="ARBA" id="ARBA00023136"/>
    </source>
</evidence>
<dbReference type="GO" id="GO:0030027">
    <property type="term" value="C:lamellipodium"/>
    <property type="evidence" value="ECO:0007669"/>
    <property type="project" value="UniProtKB-SubCell"/>
</dbReference>
<dbReference type="PANTHER" id="PTHR12067:SF5">
    <property type="entry name" value="PODOCALYXIN"/>
    <property type="match status" value="1"/>
</dbReference>
<dbReference type="GO" id="GO:0016324">
    <property type="term" value="C:apical plasma membrane"/>
    <property type="evidence" value="ECO:0007669"/>
    <property type="project" value="UniProtKB-SubCell"/>
</dbReference>
<accession>A0A8T2J8K5</accession>
<evidence type="ECO:0000256" key="9">
    <source>
        <dbReference type="ARBA" id="ARBA00017371"/>
    </source>
</evidence>
<keyword evidence="14 20" id="KW-1133">Transmembrane helix</keyword>
<name>A0A8T2J8K5_9PIPI</name>
<feature type="chain" id="PRO_5035775986" description="Podocalyxin" evidence="21">
    <location>
        <begin position="24"/>
        <end position="473"/>
    </location>
</feature>
<evidence type="ECO:0000256" key="11">
    <source>
        <dbReference type="ARBA" id="ARBA00022692"/>
    </source>
</evidence>
<evidence type="ECO:0000256" key="1">
    <source>
        <dbReference type="ARBA" id="ARBA00004105"/>
    </source>
</evidence>
<evidence type="ECO:0000256" key="17">
    <source>
        <dbReference type="ARBA" id="ARBA00023273"/>
    </source>
</evidence>
<comment type="subcellular location">
    <subcellularLocation>
        <location evidence="2">Apical cell membrane</location>
    </subcellularLocation>
    <subcellularLocation>
        <location evidence="6">Cell projection</location>
        <location evidence="6">Filopodium</location>
    </subcellularLocation>
    <subcellularLocation>
        <location evidence="7">Cell projection</location>
        <location evidence="7">Lamellipodium</location>
    </subcellularLocation>
    <subcellularLocation>
        <location evidence="1">Cell projection</location>
        <location evidence="1">Microvillus</location>
    </subcellularLocation>
    <subcellularLocation>
        <location evidence="4">Cell projection</location>
        <location evidence="4">Ruffle</location>
    </subcellularLocation>
    <subcellularLocation>
        <location evidence="3">Membrane raft</location>
    </subcellularLocation>
    <subcellularLocation>
        <location evidence="5">Membrane</location>
        <topology evidence="5">Single-pass type I membrane protein</topology>
    </subcellularLocation>
</comment>
<keyword evidence="17" id="KW-0966">Cell projection</keyword>
<feature type="transmembrane region" description="Helical" evidence="20">
    <location>
        <begin position="375"/>
        <end position="401"/>
    </location>
</feature>
<feature type="region of interest" description="Disordered" evidence="19">
    <location>
        <begin position="103"/>
        <end position="225"/>
    </location>
</feature>
<evidence type="ECO:0000256" key="13">
    <source>
        <dbReference type="ARBA" id="ARBA00022889"/>
    </source>
</evidence>
<evidence type="ECO:0000256" key="12">
    <source>
        <dbReference type="ARBA" id="ARBA00022729"/>
    </source>
</evidence>
<dbReference type="GO" id="GO:0045121">
    <property type="term" value="C:membrane raft"/>
    <property type="evidence" value="ECO:0007669"/>
    <property type="project" value="UniProtKB-SubCell"/>
</dbReference>
<evidence type="ECO:0000256" key="16">
    <source>
        <dbReference type="ARBA" id="ARBA00023180"/>
    </source>
</evidence>
<comment type="caution">
    <text evidence="22">The sequence shown here is derived from an EMBL/GenBank/DDBJ whole genome shotgun (WGS) entry which is preliminary data.</text>
</comment>
<evidence type="ECO:0000256" key="3">
    <source>
        <dbReference type="ARBA" id="ARBA00004285"/>
    </source>
</evidence>
<evidence type="ECO:0000313" key="23">
    <source>
        <dbReference type="Proteomes" id="UP000812440"/>
    </source>
</evidence>
<evidence type="ECO:0000256" key="4">
    <source>
        <dbReference type="ARBA" id="ARBA00004466"/>
    </source>
</evidence>
<dbReference type="GO" id="GO:0031528">
    <property type="term" value="C:microvillus membrane"/>
    <property type="evidence" value="ECO:0007669"/>
    <property type="project" value="TreeGrafter"/>
</dbReference>
<evidence type="ECO:0000256" key="19">
    <source>
        <dbReference type="SAM" id="MobiDB-lite"/>
    </source>
</evidence>
<gene>
    <name evidence="22" type="ORF">GDO86_006019</name>
</gene>